<feature type="non-terminal residue" evidence="2">
    <location>
        <position position="1"/>
    </location>
</feature>
<accession>A0A1V9X1V4</accession>
<comment type="caution">
    <text evidence="2">The sequence shown here is derived from an EMBL/GenBank/DDBJ whole genome shotgun (WGS) entry which is preliminary data.</text>
</comment>
<dbReference type="AlphaFoldDB" id="A0A1V9X1V4"/>
<proteinExistence type="predicted"/>
<feature type="region of interest" description="Disordered" evidence="1">
    <location>
        <begin position="130"/>
        <end position="155"/>
    </location>
</feature>
<keyword evidence="3" id="KW-1185">Reference proteome</keyword>
<feature type="compositionally biased region" description="Polar residues" evidence="1">
    <location>
        <begin position="80"/>
        <end position="89"/>
    </location>
</feature>
<name>A0A1V9X1V4_9ACAR</name>
<sequence>RGASPRCAASTENAQGTASSDKAIEEADPDPTSFISAQEARERAKLKSDAELGISPPSACVRRQRGRLVSEDGAWDPTATPMQQSTTGPTPMIRHSGPGAHPSPRPQSEYLERTPDPEMLAVVLQPMHHAKARPKVIQPSPTVTAKPVPPTSGGDLARKVVSSTLATKTQKAPAASAKKRHSRLKIAAAHTSSHIFTVFLSCKHVGFSE</sequence>
<protein>
    <submittedName>
        <fullName evidence="2">Uncharacterized protein</fullName>
    </submittedName>
</protein>
<evidence type="ECO:0000313" key="3">
    <source>
        <dbReference type="Proteomes" id="UP000192247"/>
    </source>
</evidence>
<feature type="compositionally biased region" description="Basic and acidic residues" evidence="1">
    <location>
        <begin position="39"/>
        <end position="50"/>
    </location>
</feature>
<evidence type="ECO:0000313" key="2">
    <source>
        <dbReference type="EMBL" id="OQR67378.1"/>
    </source>
</evidence>
<reference evidence="2 3" key="1">
    <citation type="journal article" date="2017" name="Gigascience">
        <title>Draft genome of the honey bee ectoparasitic mite, Tropilaelaps mercedesae, is shaped by the parasitic life history.</title>
        <authorList>
            <person name="Dong X."/>
            <person name="Armstrong S.D."/>
            <person name="Xia D."/>
            <person name="Makepeace B.L."/>
            <person name="Darby A.C."/>
            <person name="Kadowaki T."/>
        </authorList>
    </citation>
    <scope>NUCLEOTIDE SEQUENCE [LARGE SCALE GENOMIC DNA]</scope>
    <source>
        <strain evidence="2">Wuxi-XJTLU</strain>
    </source>
</reference>
<feature type="non-terminal residue" evidence="2">
    <location>
        <position position="209"/>
    </location>
</feature>
<feature type="region of interest" description="Disordered" evidence="1">
    <location>
        <begin position="1"/>
        <end position="114"/>
    </location>
</feature>
<dbReference type="InParanoid" id="A0A1V9X1V4"/>
<dbReference type="Proteomes" id="UP000192247">
    <property type="component" value="Unassembled WGS sequence"/>
</dbReference>
<feature type="compositionally biased region" description="Polar residues" evidence="1">
    <location>
        <begin position="10"/>
        <end position="20"/>
    </location>
</feature>
<evidence type="ECO:0000256" key="1">
    <source>
        <dbReference type="SAM" id="MobiDB-lite"/>
    </source>
</evidence>
<organism evidence="2 3">
    <name type="scientific">Tropilaelaps mercedesae</name>
    <dbReference type="NCBI Taxonomy" id="418985"/>
    <lineage>
        <taxon>Eukaryota</taxon>
        <taxon>Metazoa</taxon>
        <taxon>Ecdysozoa</taxon>
        <taxon>Arthropoda</taxon>
        <taxon>Chelicerata</taxon>
        <taxon>Arachnida</taxon>
        <taxon>Acari</taxon>
        <taxon>Parasitiformes</taxon>
        <taxon>Mesostigmata</taxon>
        <taxon>Gamasina</taxon>
        <taxon>Dermanyssoidea</taxon>
        <taxon>Laelapidae</taxon>
        <taxon>Tropilaelaps</taxon>
    </lineage>
</organism>
<gene>
    <name evidence="2" type="ORF">BIW11_04776</name>
</gene>
<dbReference type="EMBL" id="MNPL01028978">
    <property type="protein sequence ID" value="OQR67378.1"/>
    <property type="molecule type" value="Genomic_DNA"/>
</dbReference>